<accession>A0A449I2K2</accession>
<dbReference type="Pfam" id="PF26002">
    <property type="entry name" value="Beta-barrel_AprE"/>
    <property type="match status" value="1"/>
</dbReference>
<evidence type="ECO:0000313" key="3">
    <source>
        <dbReference type="EMBL" id="VFB13624.1"/>
    </source>
</evidence>
<dbReference type="RefSeq" id="WP_131751942.1">
    <property type="nucleotide sequence ID" value="NZ_CAACYH010000004.1"/>
</dbReference>
<name>A0A449I2K2_9BACE</name>
<dbReference type="PANTHER" id="PTHR30386">
    <property type="entry name" value="MEMBRANE FUSION SUBUNIT OF EMRAB-TOLC MULTIDRUG EFFLUX PUMP"/>
    <property type="match status" value="1"/>
</dbReference>
<protein>
    <submittedName>
        <fullName evidence="3">Secretion protein HlyD family protein</fullName>
    </submittedName>
</protein>
<dbReference type="AlphaFoldDB" id="A0A449I2K2"/>
<dbReference type="InterPro" id="IPR050739">
    <property type="entry name" value="MFP"/>
</dbReference>
<evidence type="ECO:0000259" key="2">
    <source>
        <dbReference type="Pfam" id="PF26002"/>
    </source>
</evidence>
<feature type="transmembrane region" description="Helical" evidence="1">
    <location>
        <begin position="28"/>
        <end position="47"/>
    </location>
</feature>
<dbReference type="InterPro" id="IPR058982">
    <property type="entry name" value="Beta-barrel_AprE"/>
</dbReference>
<dbReference type="PRINTS" id="PR01490">
    <property type="entry name" value="RTXTOXIND"/>
</dbReference>
<proteinExistence type="predicted"/>
<evidence type="ECO:0000256" key="1">
    <source>
        <dbReference type="SAM" id="Phobius"/>
    </source>
</evidence>
<reference evidence="3 4" key="1">
    <citation type="submission" date="2019-02" db="EMBL/GenBank/DDBJ databases">
        <authorList>
            <consortium name="Pathogen Informatics"/>
        </authorList>
    </citation>
    <scope>NUCLEOTIDE SEQUENCE [LARGE SCALE GENOMIC DNA]</scope>
    <source>
        <strain evidence="3 4">3012STDY7078512</strain>
    </source>
</reference>
<keyword evidence="1" id="KW-0472">Membrane</keyword>
<keyword evidence="1" id="KW-0812">Transmembrane</keyword>
<gene>
    <name evidence="3" type="primary">hlyD_2</name>
    <name evidence="3" type="ORF">NCTC7812_01151</name>
</gene>
<dbReference type="PANTHER" id="PTHR30386:SF28">
    <property type="entry name" value="EXPORTED PROTEIN"/>
    <property type="match status" value="1"/>
</dbReference>
<sequence length="393" mass="45241">MSKQIFPVDIIENSSEKLIRDNHISSHIIYNIVLVVILIVFVLSFFVKVDVNATALGIAKSPGERVVVNSPYSAFVDDIYVRENSKVGVGDTILLLNADQIQNEHFKYANRLSEVSDYIRDLRYLIGIAMKEVSDSDVQLLSPAYRKSLSYYKSQIFELQTRLQSVSDSYQRNKKLFEYGDISKAEFEKVKAEYDNSRIAMDLLANRQTNEWQSELDRYITEQRELSTHIKQLKLEHKESVVTSPIAGIIQRIEGIDKGSFVQQGQKLFEISIDRQLYAECLIPPKDIGYIQTGQEVRMQVDAFNYNEWGSLSGKVVEVFNDITLIESQEGMLPYFKVLCSIDSPYLKLKNGCEGELKRGMTMNCRFVITKRTIFQLLYDKVDDWINPNRKSK</sequence>
<dbReference type="Gene3D" id="2.40.30.170">
    <property type="match status" value="1"/>
</dbReference>
<dbReference type="Proteomes" id="UP000396835">
    <property type="component" value="Unassembled WGS sequence"/>
</dbReference>
<dbReference type="EMBL" id="CAACYH010000004">
    <property type="protein sequence ID" value="VFB13624.1"/>
    <property type="molecule type" value="Genomic_DNA"/>
</dbReference>
<evidence type="ECO:0000313" key="4">
    <source>
        <dbReference type="Proteomes" id="UP000396835"/>
    </source>
</evidence>
<organism evidence="3 4">
    <name type="scientific">Prevotella heparinolytica</name>
    <dbReference type="NCBI Taxonomy" id="28113"/>
    <lineage>
        <taxon>Bacteria</taxon>
        <taxon>Pseudomonadati</taxon>
        <taxon>Bacteroidota</taxon>
        <taxon>Bacteroidia</taxon>
        <taxon>Bacteroidales</taxon>
        <taxon>Bacteroidaceae</taxon>
        <taxon>Bacteroides</taxon>
    </lineage>
</organism>
<dbReference type="OrthoDB" id="594147at2"/>
<feature type="domain" description="AprE-like beta-barrel" evidence="2">
    <location>
        <begin position="277"/>
        <end position="366"/>
    </location>
</feature>
<keyword evidence="1" id="KW-1133">Transmembrane helix</keyword>